<evidence type="ECO:0000259" key="4">
    <source>
        <dbReference type="Pfam" id="PF02872"/>
    </source>
</evidence>
<dbReference type="InterPro" id="IPR036907">
    <property type="entry name" value="5'-Nucleotdase_C_sf"/>
</dbReference>
<dbReference type="InterPro" id="IPR029052">
    <property type="entry name" value="Metallo-depent_PP-like"/>
</dbReference>
<dbReference type="STRING" id="1742358.GCA_001439605_01658"/>
<dbReference type="Pfam" id="PF00149">
    <property type="entry name" value="Metallophos"/>
    <property type="match status" value="1"/>
</dbReference>
<accession>A0A4R1ASV0</accession>
<dbReference type="PANTHER" id="PTHR11575:SF6">
    <property type="entry name" value="2',3'-CYCLIC-NUCLEOTIDE 2'-PHOSPHODIESTERASE_3'-NUCLEOTIDASE"/>
    <property type="match status" value="1"/>
</dbReference>
<organism evidence="5 6">
    <name type="scientific">Cytobacillus praedii</name>
    <dbReference type="NCBI Taxonomy" id="1742358"/>
    <lineage>
        <taxon>Bacteria</taxon>
        <taxon>Bacillati</taxon>
        <taxon>Bacillota</taxon>
        <taxon>Bacilli</taxon>
        <taxon>Bacillales</taxon>
        <taxon>Bacillaceae</taxon>
        <taxon>Cytobacillus</taxon>
    </lineage>
</organism>
<comment type="similarity">
    <text evidence="2">Belongs to the 5'-nucleotidase family.</text>
</comment>
<dbReference type="PRINTS" id="PR01607">
    <property type="entry name" value="APYRASEFAMLY"/>
</dbReference>
<dbReference type="Gene3D" id="3.60.21.10">
    <property type="match status" value="1"/>
</dbReference>
<dbReference type="SUPFAM" id="SSF55816">
    <property type="entry name" value="5'-nucleotidase (syn. UDP-sugar hydrolase), C-terminal domain"/>
    <property type="match status" value="1"/>
</dbReference>
<keyword evidence="2" id="KW-0378">Hydrolase</keyword>
<feature type="domain" description="5'-Nucleotidase C-terminal" evidence="4">
    <location>
        <begin position="319"/>
        <end position="475"/>
    </location>
</feature>
<dbReference type="GO" id="GO:0009166">
    <property type="term" value="P:nucleotide catabolic process"/>
    <property type="evidence" value="ECO:0007669"/>
    <property type="project" value="InterPro"/>
</dbReference>
<comment type="caution">
    <text evidence="5">The sequence shown here is derived from an EMBL/GenBank/DDBJ whole genome shotgun (WGS) entry which is preliminary data.</text>
</comment>
<dbReference type="SUPFAM" id="SSF56300">
    <property type="entry name" value="Metallo-dependent phosphatases"/>
    <property type="match status" value="1"/>
</dbReference>
<keyword evidence="1" id="KW-0732">Signal</keyword>
<dbReference type="InterPro" id="IPR004843">
    <property type="entry name" value="Calcineurin-like_PHP"/>
</dbReference>
<dbReference type="GO" id="GO:0000166">
    <property type="term" value="F:nucleotide binding"/>
    <property type="evidence" value="ECO:0007669"/>
    <property type="project" value="UniProtKB-KW"/>
</dbReference>
<name>A0A4R1ASV0_9BACI</name>
<dbReference type="Proteomes" id="UP000293846">
    <property type="component" value="Unassembled WGS sequence"/>
</dbReference>
<dbReference type="RefSeq" id="WP_057766966.1">
    <property type="nucleotide sequence ID" value="NZ_LMBX01000023.1"/>
</dbReference>
<proteinExistence type="inferred from homology"/>
<dbReference type="InterPro" id="IPR006179">
    <property type="entry name" value="5_nucleotidase/apyrase"/>
</dbReference>
<keyword evidence="6" id="KW-1185">Reference proteome</keyword>
<reference evidence="5 6" key="1">
    <citation type="submission" date="2019-03" db="EMBL/GenBank/DDBJ databases">
        <authorList>
            <person name="Jensen L."/>
            <person name="Storgaard J."/>
            <person name="Sulaj E."/>
            <person name="Schramm A."/>
            <person name="Marshall I.P.G."/>
        </authorList>
    </citation>
    <scope>NUCLEOTIDE SEQUENCE [LARGE SCALE GENOMIC DNA]</scope>
    <source>
        <strain evidence="5 6">2017H2G3</strain>
    </source>
</reference>
<dbReference type="AlphaFoldDB" id="A0A4R1ASV0"/>
<dbReference type="Pfam" id="PF02872">
    <property type="entry name" value="5_nucleotid_C"/>
    <property type="match status" value="1"/>
</dbReference>
<evidence type="ECO:0000313" key="6">
    <source>
        <dbReference type="Proteomes" id="UP000293846"/>
    </source>
</evidence>
<gene>
    <name evidence="5" type="ORF">E0Y62_15520</name>
</gene>
<dbReference type="InterPro" id="IPR008334">
    <property type="entry name" value="5'-Nucleotdase_C"/>
</dbReference>
<dbReference type="EMBL" id="SJTH01000020">
    <property type="protein sequence ID" value="TCJ03213.1"/>
    <property type="molecule type" value="Genomic_DNA"/>
</dbReference>
<evidence type="ECO:0000256" key="2">
    <source>
        <dbReference type="RuleBase" id="RU362119"/>
    </source>
</evidence>
<evidence type="ECO:0000259" key="3">
    <source>
        <dbReference type="Pfam" id="PF00149"/>
    </source>
</evidence>
<protein>
    <submittedName>
        <fullName evidence="5">Bifunctional metallophosphatase/5'-nucleotidase</fullName>
    </submittedName>
</protein>
<feature type="domain" description="Calcineurin-like phosphoesterase" evidence="3">
    <location>
        <begin position="5"/>
        <end position="233"/>
    </location>
</feature>
<keyword evidence="2" id="KW-0547">Nucleotide-binding</keyword>
<dbReference type="GO" id="GO:0016787">
    <property type="term" value="F:hydrolase activity"/>
    <property type="evidence" value="ECO:0007669"/>
    <property type="project" value="UniProtKB-KW"/>
</dbReference>
<evidence type="ECO:0000313" key="5">
    <source>
        <dbReference type="EMBL" id="TCJ03213.1"/>
    </source>
</evidence>
<dbReference type="OrthoDB" id="9775118at2"/>
<dbReference type="Gene3D" id="3.90.780.10">
    <property type="entry name" value="5'-Nucleotidase, C-terminal domain"/>
    <property type="match status" value="1"/>
</dbReference>
<dbReference type="GO" id="GO:0030288">
    <property type="term" value="C:outer membrane-bounded periplasmic space"/>
    <property type="evidence" value="ECO:0007669"/>
    <property type="project" value="TreeGrafter"/>
</dbReference>
<dbReference type="PANTHER" id="PTHR11575">
    <property type="entry name" value="5'-NUCLEOTIDASE-RELATED"/>
    <property type="match status" value="1"/>
</dbReference>
<sequence length="512" mass="57785">MKKISILVTSDVHGYVRPTDFSGDVDLPLGLGKLATAIEEERKQGNVILIENGDFIQGSPLTYYEQSFRSGTNNSMIRLANDMKYDVAVFGNHEFNFGLPVLNKVVEESNYPWLAANIKWQDGTYFTQPYILKEIDGVNIAIVGVTTQFVPVWEEADRIQGLIFEDAFEAAKREVEWLHANHHIDVMIIAYHGGFESDLETGELLESSRENVGYQICREIEGVDAVITGHQHREIAQHLFGKAIVQPGTKGVCLGKIELTINESGKVEKSEPSLIYMDNVPLNETISDLIAPLHNETENWLDKSIGKIEGDMLIDSPFQARLNGHSYVEFINRIQNEVADTSISCMAIFSDSCRGFNPNVTMRDIVTNYIYPNTLKVLEVKGQYIIEALEQSATYFKLADGKPVVAEAFQSPKEQPYNYDLWNGIDYTIDLRKPEGNRVVEVTFNSNPLQVEETYKVVMNNYRATGAGNFEYFKECPVIKDIQTDMTELIADYLISHGTIQAKPMNNMKILY</sequence>
<evidence type="ECO:0000256" key="1">
    <source>
        <dbReference type="ARBA" id="ARBA00022729"/>
    </source>
</evidence>